<reference evidence="2 3" key="1">
    <citation type="submission" date="2019-03" db="EMBL/GenBank/DDBJ databases">
        <title>The genome sequence of a newly discovered highly antifungal drug resistant Aspergillus species, Aspergillus tanneri NIH 1004.</title>
        <authorList>
            <person name="Mounaud S."/>
            <person name="Singh I."/>
            <person name="Joardar V."/>
            <person name="Pakala S."/>
            <person name="Pakala S."/>
            <person name="Venepally P."/>
            <person name="Hoover J."/>
            <person name="Nierman W."/>
            <person name="Chung J."/>
            <person name="Losada L."/>
        </authorList>
    </citation>
    <scope>NUCLEOTIDE SEQUENCE [LARGE SCALE GENOMIC DNA]</scope>
    <source>
        <strain evidence="2 3">NIH1004</strain>
    </source>
</reference>
<comment type="caution">
    <text evidence="2">The sequence shown here is derived from an EMBL/GenBank/DDBJ whole genome shotgun (WGS) entry which is preliminary data.</text>
</comment>
<dbReference type="Proteomes" id="UP000324241">
    <property type="component" value="Unassembled WGS sequence"/>
</dbReference>
<keyword evidence="3" id="KW-1185">Reference proteome</keyword>
<gene>
    <name evidence="1" type="ORF">ATNIH1004_002849</name>
    <name evidence="2" type="ORF">EYZ11_002113</name>
</gene>
<dbReference type="GeneID" id="54325551"/>
<protein>
    <submittedName>
        <fullName evidence="2">Uncharacterized protein</fullName>
    </submittedName>
</protein>
<dbReference type="RefSeq" id="XP_033429529.1">
    <property type="nucleotide sequence ID" value="XM_033567534.1"/>
</dbReference>
<sequence>MALAVAPFGPLQPIGDNIYLFETPEPTGVTATAGPTLITLCTWLGGATPQHIQKYVTGYRALYPNSAILLITTRILEISALPFSVLHTRLTPARDAIRRIVTQPSIGKEDKESRGSVLLHIFSHGGCNTAIQLAISLRKDPIYLH</sequence>
<dbReference type="Pfam" id="PF05705">
    <property type="entry name" value="DUF829"/>
    <property type="match status" value="1"/>
</dbReference>
<reference evidence="1 4" key="2">
    <citation type="submission" date="2019-08" db="EMBL/GenBank/DDBJ databases">
        <title>The genome sequence of a newly discovered highly antifungal drug resistant Aspergillus species, Aspergillus tanneri NIH 1004.</title>
        <authorList>
            <person name="Mounaud S."/>
            <person name="Singh I."/>
            <person name="Joardar V."/>
            <person name="Pakala S."/>
            <person name="Pakala S."/>
            <person name="Venepally P."/>
            <person name="Chung J.K."/>
            <person name="Losada L."/>
            <person name="Nierman W.C."/>
        </authorList>
    </citation>
    <scope>NUCLEOTIDE SEQUENCE [LARGE SCALE GENOMIC DNA]</scope>
    <source>
        <strain evidence="1 4">NIH1004</strain>
    </source>
</reference>
<evidence type="ECO:0000313" key="4">
    <source>
        <dbReference type="Proteomes" id="UP000324241"/>
    </source>
</evidence>
<dbReference type="EMBL" id="SOSA01000045">
    <property type="protein sequence ID" value="THC98394.1"/>
    <property type="molecule type" value="Genomic_DNA"/>
</dbReference>
<dbReference type="AlphaFoldDB" id="A0A4V3UQF1"/>
<dbReference type="Proteomes" id="UP000308092">
    <property type="component" value="Unassembled WGS sequence"/>
</dbReference>
<organism evidence="2 3">
    <name type="scientific">Aspergillus tanneri</name>
    <dbReference type="NCBI Taxonomy" id="1220188"/>
    <lineage>
        <taxon>Eukaryota</taxon>
        <taxon>Fungi</taxon>
        <taxon>Dikarya</taxon>
        <taxon>Ascomycota</taxon>
        <taxon>Pezizomycotina</taxon>
        <taxon>Eurotiomycetes</taxon>
        <taxon>Eurotiomycetidae</taxon>
        <taxon>Eurotiales</taxon>
        <taxon>Aspergillaceae</taxon>
        <taxon>Aspergillus</taxon>
        <taxon>Aspergillus subgen. Circumdati</taxon>
    </lineage>
</organism>
<name>A0A4V3UQF1_9EURO</name>
<evidence type="ECO:0000313" key="3">
    <source>
        <dbReference type="Proteomes" id="UP000308092"/>
    </source>
</evidence>
<evidence type="ECO:0000313" key="1">
    <source>
        <dbReference type="EMBL" id="KAA8650168.1"/>
    </source>
</evidence>
<proteinExistence type="predicted"/>
<accession>A0A4V3UQF1</accession>
<evidence type="ECO:0000313" key="2">
    <source>
        <dbReference type="EMBL" id="THC98394.1"/>
    </source>
</evidence>
<dbReference type="VEuPathDB" id="FungiDB:EYZ11_002113"/>
<dbReference type="EMBL" id="QUQM01000001">
    <property type="protein sequence ID" value="KAA8650168.1"/>
    <property type="molecule type" value="Genomic_DNA"/>
</dbReference>
<dbReference type="OrthoDB" id="77878at2759"/>
<dbReference type="InterPro" id="IPR008547">
    <property type="entry name" value="DUF829_TMEM53"/>
</dbReference>